<dbReference type="PANTHER" id="PTHR43791">
    <property type="entry name" value="PERMEASE-RELATED"/>
    <property type="match status" value="1"/>
</dbReference>
<evidence type="ECO:0000313" key="10">
    <source>
        <dbReference type="EMBL" id="KAJ5215483.1"/>
    </source>
</evidence>
<dbReference type="Proteomes" id="UP001150904">
    <property type="component" value="Unassembled WGS sequence"/>
</dbReference>
<feature type="transmembrane region" description="Helical" evidence="8">
    <location>
        <begin position="335"/>
        <end position="355"/>
    </location>
</feature>
<feature type="transmembrane region" description="Helical" evidence="8">
    <location>
        <begin position="361"/>
        <end position="382"/>
    </location>
</feature>
<keyword evidence="11" id="KW-1185">Reference proteome</keyword>
<dbReference type="Pfam" id="PF07690">
    <property type="entry name" value="MFS_1"/>
    <property type="match status" value="1"/>
</dbReference>
<protein>
    <recommendedName>
        <fullName evidence="9">Major facilitator superfamily (MFS) profile domain-containing protein</fullName>
    </recommendedName>
</protein>
<comment type="caution">
    <text evidence="10">The sequence shown here is derived from an EMBL/GenBank/DDBJ whole genome shotgun (WGS) entry which is preliminary data.</text>
</comment>
<feature type="transmembrane region" description="Helical" evidence="8">
    <location>
        <begin position="270"/>
        <end position="291"/>
    </location>
</feature>
<feature type="transmembrane region" description="Helical" evidence="8">
    <location>
        <begin position="33"/>
        <end position="50"/>
    </location>
</feature>
<proteinExistence type="inferred from homology"/>
<evidence type="ECO:0000256" key="6">
    <source>
        <dbReference type="ARBA" id="ARBA00023136"/>
    </source>
</evidence>
<evidence type="ECO:0000259" key="9">
    <source>
        <dbReference type="PROSITE" id="PS50850"/>
    </source>
</evidence>
<feature type="transmembrane region" description="Helical" evidence="8">
    <location>
        <begin position="74"/>
        <end position="96"/>
    </location>
</feature>
<reference evidence="10" key="2">
    <citation type="journal article" date="2023" name="IMA Fungus">
        <title>Comparative genomic study of the Penicillium genus elucidates a diverse pangenome and 15 lateral gene transfer events.</title>
        <authorList>
            <person name="Petersen C."/>
            <person name="Sorensen T."/>
            <person name="Nielsen M.R."/>
            <person name="Sondergaard T.E."/>
            <person name="Sorensen J.L."/>
            <person name="Fitzpatrick D.A."/>
            <person name="Frisvad J.C."/>
            <person name="Nielsen K.L."/>
        </authorList>
    </citation>
    <scope>NUCLEOTIDE SEQUENCE</scope>
    <source>
        <strain evidence="10">IBT 15544</strain>
    </source>
</reference>
<dbReference type="FunFam" id="1.20.1250.20:FF:000018">
    <property type="entry name" value="MFS transporter permease"/>
    <property type="match status" value="1"/>
</dbReference>
<dbReference type="OrthoDB" id="3639251at2759"/>
<evidence type="ECO:0000256" key="1">
    <source>
        <dbReference type="ARBA" id="ARBA00004141"/>
    </source>
</evidence>
<dbReference type="InterPro" id="IPR011701">
    <property type="entry name" value="MFS"/>
</dbReference>
<dbReference type="EMBL" id="JAPQKR010000005">
    <property type="protein sequence ID" value="KAJ5215483.1"/>
    <property type="molecule type" value="Genomic_DNA"/>
</dbReference>
<keyword evidence="3" id="KW-0813">Transport</keyword>
<dbReference type="InterPro" id="IPR020846">
    <property type="entry name" value="MFS_dom"/>
</dbReference>
<accession>A0A9W9NAI3</accession>
<feature type="transmembrane region" description="Helical" evidence="8">
    <location>
        <begin position="103"/>
        <end position="122"/>
    </location>
</feature>
<dbReference type="AlphaFoldDB" id="A0A9W9NAI3"/>
<dbReference type="Gene3D" id="1.20.1250.20">
    <property type="entry name" value="MFS general substrate transporter like domains"/>
    <property type="match status" value="2"/>
</dbReference>
<keyword evidence="4 8" id="KW-0812">Transmembrane</keyword>
<gene>
    <name evidence="10" type="ORF">N7498_001890</name>
</gene>
<dbReference type="PANTHER" id="PTHR43791:SF47">
    <property type="entry name" value="MAJOR FACILITATOR SUPERFAMILY (MFS) PROFILE DOMAIN-CONTAINING PROTEIN-RELATED"/>
    <property type="match status" value="1"/>
</dbReference>
<comment type="subcellular location">
    <subcellularLocation>
        <location evidence="1">Membrane</location>
        <topology evidence="1">Multi-pass membrane protein</topology>
    </subcellularLocation>
</comment>
<evidence type="ECO:0000256" key="3">
    <source>
        <dbReference type="ARBA" id="ARBA00022448"/>
    </source>
</evidence>
<feature type="transmembrane region" description="Helical" evidence="8">
    <location>
        <begin position="427"/>
        <end position="447"/>
    </location>
</feature>
<dbReference type="PROSITE" id="PS50850">
    <property type="entry name" value="MFS"/>
    <property type="match status" value="1"/>
</dbReference>
<dbReference type="SUPFAM" id="SSF103473">
    <property type="entry name" value="MFS general substrate transporter"/>
    <property type="match status" value="1"/>
</dbReference>
<dbReference type="FunFam" id="1.20.1250.20:FF:000013">
    <property type="entry name" value="MFS general substrate transporter"/>
    <property type="match status" value="1"/>
</dbReference>
<organism evidence="10 11">
    <name type="scientific">Penicillium cinerascens</name>
    <dbReference type="NCBI Taxonomy" id="70096"/>
    <lineage>
        <taxon>Eukaryota</taxon>
        <taxon>Fungi</taxon>
        <taxon>Dikarya</taxon>
        <taxon>Ascomycota</taxon>
        <taxon>Pezizomycotina</taxon>
        <taxon>Eurotiomycetes</taxon>
        <taxon>Eurotiomycetidae</taxon>
        <taxon>Eurotiales</taxon>
        <taxon>Aspergillaceae</taxon>
        <taxon>Penicillium</taxon>
    </lineage>
</organism>
<feature type="transmembrane region" description="Helical" evidence="8">
    <location>
        <begin position="311"/>
        <end position="328"/>
    </location>
</feature>
<evidence type="ECO:0000256" key="5">
    <source>
        <dbReference type="ARBA" id="ARBA00022989"/>
    </source>
</evidence>
<feature type="transmembrane region" description="Helical" evidence="8">
    <location>
        <begin position="128"/>
        <end position="151"/>
    </location>
</feature>
<keyword evidence="6 8" id="KW-0472">Membrane</keyword>
<sequence>MSKLTAEATDPVKGSTDDGHPLSHREKQIMRKVDLRLIVGAALGYSVNLMDRGNVGMAAIGGMLTDLDFDGPRYSLVVLMFFITYVVFQPPATVLIRKMGPPFFLSLMIFCWGVLMLGMGFAKRWEEILAIRILLGVFAAGYFPGCMYLLSCWYMRYEVQKRFAVFYGVGCVASALAGILAFGLTKMNGTHGIAGWRWIFILEGVITIGLGFLVYILIVDFPDKASRGWKFLTEEECEFVVHRINYDRLDAEAEEFTLRRFLKPALDIKIWAYAIMFCCLTINTYAMAYFLPIILSDGMGFGVGEAQCLTAPPWVFAALMMFTTAWVGDKIKRRVPILLFNVCLSLIGLPMMGLLKPNSARYVGVFLTVAGANANVPACMAWQANNVRGQWTRAFSSATLIAFDGIGGIIASLVFEKGAPQYRPGVFTALGANVLFLLVVVSLAFWYRRCNEQADRGERIIAGVEGFRYTI</sequence>
<dbReference type="RefSeq" id="XP_058311296.1">
    <property type="nucleotide sequence ID" value="XM_058448952.1"/>
</dbReference>
<dbReference type="GeneID" id="83176253"/>
<feature type="domain" description="Major facilitator superfamily (MFS) profile" evidence="9">
    <location>
        <begin position="37"/>
        <end position="449"/>
    </location>
</feature>
<keyword evidence="5 8" id="KW-1133">Transmembrane helix</keyword>
<feature type="transmembrane region" description="Helical" evidence="8">
    <location>
        <begin position="394"/>
        <end position="415"/>
    </location>
</feature>
<reference evidence="10" key="1">
    <citation type="submission" date="2022-12" db="EMBL/GenBank/DDBJ databases">
        <authorList>
            <person name="Petersen C."/>
        </authorList>
    </citation>
    <scope>NUCLEOTIDE SEQUENCE</scope>
    <source>
        <strain evidence="10">IBT 15544</strain>
    </source>
</reference>
<dbReference type="InterPro" id="IPR036259">
    <property type="entry name" value="MFS_trans_sf"/>
</dbReference>
<feature type="transmembrane region" description="Helical" evidence="8">
    <location>
        <begin position="163"/>
        <end position="184"/>
    </location>
</feature>
<feature type="region of interest" description="Disordered" evidence="7">
    <location>
        <begin position="1"/>
        <end position="23"/>
    </location>
</feature>
<comment type="similarity">
    <text evidence="2">Belongs to the major facilitator superfamily.</text>
</comment>
<dbReference type="GO" id="GO:0016020">
    <property type="term" value="C:membrane"/>
    <property type="evidence" value="ECO:0007669"/>
    <property type="project" value="UniProtKB-SubCell"/>
</dbReference>
<evidence type="ECO:0000256" key="7">
    <source>
        <dbReference type="SAM" id="MobiDB-lite"/>
    </source>
</evidence>
<evidence type="ECO:0000256" key="8">
    <source>
        <dbReference type="SAM" id="Phobius"/>
    </source>
</evidence>
<dbReference type="GO" id="GO:0022857">
    <property type="term" value="F:transmembrane transporter activity"/>
    <property type="evidence" value="ECO:0007669"/>
    <property type="project" value="InterPro"/>
</dbReference>
<evidence type="ECO:0000313" key="11">
    <source>
        <dbReference type="Proteomes" id="UP001150904"/>
    </source>
</evidence>
<evidence type="ECO:0000256" key="4">
    <source>
        <dbReference type="ARBA" id="ARBA00022692"/>
    </source>
</evidence>
<name>A0A9W9NAI3_9EURO</name>
<feature type="transmembrane region" description="Helical" evidence="8">
    <location>
        <begin position="196"/>
        <end position="218"/>
    </location>
</feature>
<evidence type="ECO:0000256" key="2">
    <source>
        <dbReference type="ARBA" id="ARBA00008335"/>
    </source>
</evidence>